<comment type="similarity">
    <text evidence="7">Belongs to the GST superfamily. DHAR family.</text>
</comment>
<evidence type="ECO:0000256" key="7">
    <source>
        <dbReference type="ARBA" id="ARBA00024194"/>
    </source>
</evidence>
<dbReference type="PROSITE" id="PS50404">
    <property type="entry name" value="GST_NTER"/>
    <property type="match status" value="1"/>
</dbReference>
<dbReference type="SUPFAM" id="SSF47616">
    <property type="entry name" value="GST C-terminal domain-like"/>
    <property type="match status" value="1"/>
</dbReference>
<comment type="similarity">
    <text evidence="2">Belongs to the chloride channel CLIC family.</text>
</comment>
<evidence type="ECO:0000256" key="6">
    <source>
        <dbReference type="ARBA" id="ARBA00023136"/>
    </source>
</evidence>
<comment type="catalytic activity">
    <reaction evidence="8">
        <text>L-dehydroascorbate + 2 glutathione = glutathione disulfide + L-ascorbate</text>
        <dbReference type="Rhea" id="RHEA:24424"/>
        <dbReference type="ChEBI" id="CHEBI:38290"/>
        <dbReference type="ChEBI" id="CHEBI:57925"/>
        <dbReference type="ChEBI" id="CHEBI:58297"/>
        <dbReference type="ChEBI" id="CHEBI:58539"/>
        <dbReference type="EC" id="1.8.5.1"/>
    </reaction>
</comment>
<dbReference type="EMBL" id="JBAMIC010000010">
    <property type="protein sequence ID" value="KAK7101773.1"/>
    <property type="molecule type" value="Genomic_DNA"/>
</dbReference>
<feature type="domain" description="GST N-terminal" evidence="9">
    <location>
        <begin position="39"/>
        <end position="93"/>
    </location>
</feature>
<dbReference type="InterPro" id="IPR036282">
    <property type="entry name" value="Glutathione-S-Trfase_C_sf"/>
</dbReference>
<evidence type="ECO:0000256" key="8">
    <source>
        <dbReference type="ARBA" id="ARBA00049544"/>
    </source>
</evidence>
<evidence type="ECO:0000256" key="2">
    <source>
        <dbReference type="ARBA" id="ARBA00007655"/>
    </source>
</evidence>
<keyword evidence="4" id="KW-0812">Transmembrane</keyword>
<protein>
    <recommendedName>
        <fullName evidence="9">GST N-terminal domain-containing protein</fullName>
    </recommendedName>
</protein>
<evidence type="ECO:0000313" key="10">
    <source>
        <dbReference type="EMBL" id="KAK7101773.1"/>
    </source>
</evidence>
<keyword evidence="6" id="KW-0472">Membrane</keyword>
<evidence type="ECO:0000256" key="5">
    <source>
        <dbReference type="ARBA" id="ARBA00022989"/>
    </source>
</evidence>
<evidence type="ECO:0000313" key="11">
    <source>
        <dbReference type="Proteomes" id="UP001374579"/>
    </source>
</evidence>
<sequence>MAPRFEIYVKAACDGRSVGDCPFSQYVCMVADIKIPKDQYTLKPVDFSNKTKEFLELNPSGCVPVLVDTSTNKVIADSQLIVKEIDKLFPEPDLKSTYDGPAVQACSSVFPKLVAFLKNKDKDKIPELRKALEDELTKLDLYLKSENCCGPFLVGDKMCALDCSLLPKLRHLQVAGKYFQKFEIPESLDALRHYIEVGEACEPFQNTKYDDEEIIKGWGRHGLIKVD</sequence>
<keyword evidence="3" id="KW-0808">Transferase</keyword>
<dbReference type="Gene3D" id="3.40.30.10">
    <property type="entry name" value="Glutaredoxin"/>
    <property type="match status" value="1"/>
</dbReference>
<reference evidence="10 11" key="1">
    <citation type="submission" date="2024-02" db="EMBL/GenBank/DDBJ databases">
        <title>Chromosome-scale genome assembly of the rough periwinkle Littorina saxatilis.</title>
        <authorList>
            <person name="De Jode A."/>
            <person name="Faria R."/>
            <person name="Formenti G."/>
            <person name="Sims Y."/>
            <person name="Smith T.P."/>
            <person name="Tracey A."/>
            <person name="Wood J.M.D."/>
            <person name="Zagrodzka Z.B."/>
            <person name="Johannesson K."/>
            <person name="Butlin R.K."/>
            <person name="Leder E.H."/>
        </authorList>
    </citation>
    <scope>NUCLEOTIDE SEQUENCE [LARGE SCALE GENOMIC DNA]</scope>
    <source>
        <strain evidence="10">Snail1</strain>
        <tissue evidence="10">Muscle</tissue>
    </source>
</reference>
<comment type="caution">
    <text evidence="10">The sequence shown here is derived from an EMBL/GenBank/DDBJ whole genome shotgun (WGS) entry which is preliminary data.</text>
</comment>
<evidence type="ECO:0000256" key="4">
    <source>
        <dbReference type="ARBA" id="ARBA00022692"/>
    </source>
</evidence>
<keyword evidence="5" id="KW-1133">Transmembrane helix</keyword>
<comment type="subcellular location">
    <subcellularLocation>
        <location evidence="1">Membrane</location>
        <topology evidence="1">Single-pass membrane protein</topology>
    </subcellularLocation>
</comment>
<dbReference type="InterPro" id="IPR004045">
    <property type="entry name" value="Glutathione_S-Trfase_N"/>
</dbReference>
<dbReference type="GO" id="GO:0033355">
    <property type="term" value="P:ascorbate glutathione cycle"/>
    <property type="evidence" value="ECO:0007669"/>
    <property type="project" value="InterPro"/>
</dbReference>
<dbReference type="InterPro" id="IPR053823">
    <property type="entry name" value="CLIC_N"/>
</dbReference>
<dbReference type="GO" id="GO:0016740">
    <property type="term" value="F:transferase activity"/>
    <property type="evidence" value="ECO:0007669"/>
    <property type="project" value="UniProtKB-KW"/>
</dbReference>
<dbReference type="InterPro" id="IPR036249">
    <property type="entry name" value="Thioredoxin-like_sf"/>
</dbReference>
<dbReference type="AlphaFoldDB" id="A0AAN9BAK3"/>
<dbReference type="GO" id="GO:0016020">
    <property type="term" value="C:membrane"/>
    <property type="evidence" value="ECO:0007669"/>
    <property type="project" value="UniProtKB-SubCell"/>
</dbReference>
<evidence type="ECO:0000256" key="3">
    <source>
        <dbReference type="ARBA" id="ARBA00022679"/>
    </source>
</evidence>
<dbReference type="PANTHER" id="PTHR44420:SF2">
    <property type="entry name" value="GLUTATHIONE S-TRANSFERASE DHAR2-RELATED"/>
    <property type="match status" value="1"/>
</dbReference>
<proteinExistence type="inferred from homology"/>
<keyword evidence="11" id="KW-1185">Reference proteome</keyword>
<name>A0AAN9BAK3_9CAEN</name>
<accession>A0AAN9BAK3</accession>
<dbReference type="Pfam" id="PF22441">
    <property type="entry name" value="CLIC-like_N"/>
    <property type="match status" value="1"/>
</dbReference>
<gene>
    <name evidence="10" type="ORF">V1264_020103</name>
</gene>
<dbReference type="InterPro" id="IPR044627">
    <property type="entry name" value="DHAR1/2/3/4"/>
</dbReference>
<evidence type="ECO:0000259" key="9">
    <source>
        <dbReference type="PROSITE" id="PS50404"/>
    </source>
</evidence>
<dbReference type="SUPFAM" id="SSF52833">
    <property type="entry name" value="Thioredoxin-like"/>
    <property type="match status" value="1"/>
</dbReference>
<dbReference type="CDD" id="cd00570">
    <property type="entry name" value="GST_N_family"/>
    <property type="match status" value="1"/>
</dbReference>
<evidence type="ECO:0000256" key="1">
    <source>
        <dbReference type="ARBA" id="ARBA00004167"/>
    </source>
</evidence>
<dbReference type="Gene3D" id="1.20.1050.10">
    <property type="match status" value="1"/>
</dbReference>
<dbReference type="Proteomes" id="UP001374579">
    <property type="component" value="Unassembled WGS sequence"/>
</dbReference>
<organism evidence="10 11">
    <name type="scientific">Littorina saxatilis</name>
    <dbReference type="NCBI Taxonomy" id="31220"/>
    <lineage>
        <taxon>Eukaryota</taxon>
        <taxon>Metazoa</taxon>
        <taxon>Spiralia</taxon>
        <taxon>Lophotrochozoa</taxon>
        <taxon>Mollusca</taxon>
        <taxon>Gastropoda</taxon>
        <taxon>Caenogastropoda</taxon>
        <taxon>Littorinimorpha</taxon>
        <taxon>Littorinoidea</taxon>
        <taxon>Littorinidae</taxon>
        <taxon>Littorina</taxon>
    </lineage>
</organism>
<dbReference type="PANTHER" id="PTHR44420">
    <property type="entry name" value="GLUTATHIONE S-TRANSFERASE DHAR2-RELATED"/>
    <property type="match status" value="1"/>
</dbReference>
<dbReference type="GO" id="GO:0045174">
    <property type="term" value="F:glutathione dehydrogenase (ascorbate) activity"/>
    <property type="evidence" value="ECO:0007669"/>
    <property type="project" value="UniProtKB-EC"/>
</dbReference>